<name>A0A977XVM2_9CAUD</name>
<dbReference type="KEGG" id="vg:79586616"/>
<dbReference type="InterPro" id="IPR004518">
    <property type="entry name" value="MazG-like_dom"/>
</dbReference>
<keyword evidence="3" id="KW-1185">Reference proteome</keyword>
<protein>
    <recommendedName>
        <fullName evidence="1">NTP pyrophosphohydrolase MazG-like domain-containing protein</fullName>
    </recommendedName>
</protein>
<dbReference type="SUPFAM" id="SSF101386">
    <property type="entry name" value="all-alpha NTP pyrophosphatases"/>
    <property type="match status" value="1"/>
</dbReference>
<proteinExistence type="predicted"/>
<dbReference type="EMBL" id="OP361299">
    <property type="protein sequence ID" value="UXX42039.1"/>
    <property type="molecule type" value="Genomic_DNA"/>
</dbReference>
<sequence length="139" mass="15326">MPSVEYEAQVGVGDGSGQLFVYGSYDAVKRVQAIILENERLRAARPFNGLTPAEAERLALLVEEMGETAQVVGKVLRHDYESYHPENPGTTNRQLLEKELGDVNAAVNLMGSARDLDVNAIFRACVEKAKRVASYLHHN</sequence>
<dbReference type="GeneID" id="79586616"/>
<feature type="domain" description="NTP pyrophosphohydrolase MazG-like" evidence="1">
    <location>
        <begin position="58"/>
        <end position="132"/>
    </location>
</feature>
<reference evidence="2" key="1">
    <citation type="submission" date="2022-09" db="EMBL/GenBank/DDBJ databases">
        <authorList>
            <person name="Li Y.Y."/>
            <person name="Han Q.Z."/>
            <person name="Li P.Z."/>
            <person name="Yang H.J."/>
        </authorList>
    </citation>
    <scope>NUCLEOTIDE SEQUENCE</scope>
</reference>
<evidence type="ECO:0000313" key="3">
    <source>
        <dbReference type="Proteomes" id="UP001061831"/>
    </source>
</evidence>
<evidence type="ECO:0000259" key="1">
    <source>
        <dbReference type="Pfam" id="PF03819"/>
    </source>
</evidence>
<organism evidence="2 3">
    <name type="scientific">Pseudomonas phage phiH2</name>
    <dbReference type="NCBI Taxonomy" id="2981578"/>
    <lineage>
        <taxon>Viruses</taxon>
        <taxon>Duplodnaviria</taxon>
        <taxon>Heunggongvirae</taxon>
        <taxon>Uroviricota</taxon>
        <taxon>Caudoviricetes</taxon>
        <taxon>Mesyanzhinovviridae</taxon>
        <taxon>Bradleyvirinae</taxon>
        <taxon>Pamexvirus</taxon>
        <taxon>Pamexvirus phiH2</taxon>
    </lineage>
</organism>
<dbReference type="Gene3D" id="1.10.287.1080">
    <property type="entry name" value="MazG-like"/>
    <property type="match status" value="1"/>
</dbReference>
<dbReference type="Proteomes" id="UP001061831">
    <property type="component" value="Segment"/>
</dbReference>
<dbReference type="Pfam" id="PF03819">
    <property type="entry name" value="MazG"/>
    <property type="match status" value="1"/>
</dbReference>
<accession>A0A977XVM2</accession>
<evidence type="ECO:0000313" key="2">
    <source>
        <dbReference type="EMBL" id="UXX42039.1"/>
    </source>
</evidence>
<dbReference type="RefSeq" id="YP_010739230.1">
    <property type="nucleotide sequence ID" value="NC_073037.1"/>
</dbReference>